<dbReference type="PANTHER" id="PTHR33823">
    <property type="entry name" value="RNA POLYMERASE-BINDING TRANSCRIPTION FACTOR DKSA-RELATED"/>
    <property type="match status" value="1"/>
</dbReference>
<dbReference type="PROSITE" id="PS51128">
    <property type="entry name" value="ZF_DKSA_2"/>
    <property type="match status" value="1"/>
</dbReference>
<evidence type="ECO:0000259" key="6">
    <source>
        <dbReference type="Pfam" id="PF01258"/>
    </source>
</evidence>
<gene>
    <name evidence="7" type="ORF">QSV35_07965</name>
</gene>
<evidence type="ECO:0000256" key="3">
    <source>
        <dbReference type="ARBA" id="ARBA00022833"/>
    </source>
</evidence>
<feature type="domain" description="Zinc finger DksA/TraR C4-type" evidence="6">
    <location>
        <begin position="80"/>
        <end position="111"/>
    </location>
</feature>
<dbReference type="InterPro" id="IPR000962">
    <property type="entry name" value="Znf_DskA_TraR"/>
</dbReference>
<dbReference type="EMBL" id="JASXSZ010000002">
    <property type="protein sequence ID" value="MDL9979267.1"/>
    <property type="molecule type" value="Genomic_DNA"/>
</dbReference>
<name>A0ABT7MXU1_9MICO</name>
<dbReference type="Gene3D" id="1.20.120.910">
    <property type="entry name" value="DksA, coiled-coil domain"/>
    <property type="match status" value="1"/>
</dbReference>
<dbReference type="Proteomes" id="UP001235064">
    <property type="component" value="Unassembled WGS sequence"/>
</dbReference>
<evidence type="ECO:0000256" key="1">
    <source>
        <dbReference type="ARBA" id="ARBA00022723"/>
    </source>
</evidence>
<dbReference type="InterPro" id="IPR020460">
    <property type="entry name" value="Znf_C4-type_bac"/>
</dbReference>
<dbReference type="PRINTS" id="PR00618">
    <property type="entry name" value="DKSAZNFINGER"/>
</dbReference>
<comment type="caution">
    <text evidence="7">The sequence shown here is derived from an EMBL/GenBank/DDBJ whole genome shotgun (WGS) entry which is preliminary data.</text>
</comment>
<feature type="region of interest" description="Disordered" evidence="5">
    <location>
        <begin position="29"/>
        <end position="52"/>
    </location>
</feature>
<accession>A0ABT7MXU1</accession>
<organism evidence="7 8">
    <name type="scientific">Microbacterium candidum</name>
    <dbReference type="NCBI Taxonomy" id="3041922"/>
    <lineage>
        <taxon>Bacteria</taxon>
        <taxon>Bacillati</taxon>
        <taxon>Actinomycetota</taxon>
        <taxon>Actinomycetes</taxon>
        <taxon>Micrococcales</taxon>
        <taxon>Microbacteriaceae</taxon>
        <taxon>Microbacterium</taxon>
    </lineage>
</organism>
<protein>
    <submittedName>
        <fullName evidence="7">TraR/DksA C4-type zinc finger protein</fullName>
    </submittedName>
</protein>
<keyword evidence="3" id="KW-0862">Zinc</keyword>
<evidence type="ECO:0000256" key="2">
    <source>
        <dbReference type="ARBA" id="ARBA00022771"/>
    </source>
</evidence>
<evidence type="ECO:0000256" key="5">
    <source>
        <dbReference type="SAM" id="MobiDB-lite"/>
    </source>
</evidence>
<evidence type="ECO:0000313" key="8">
    <source>
        <dbReference type="Proteomes" id="UP001235064"/>
    </source>
</evidence>
<proteinExistence type="predicted"/>
<dbReference type="Pfam" id="PF01258">
    <property type="entry name" value="zf-dskA_traR"/>
    <property type="match status" value="1"/>
</dbReference>
<feature type="zinc finger region" description="dksA C4-type" evidence="4">
    <location>
        <begin position="85"/>
        <end position="109"/>
    </location>
</feature>
<keyword evidence="2" id="KW-0863">Zinc-finger</keyword>
<evidence type="ECO:0000256" key="4">
    <source>
        <dbReference type="PROSITE-ProRule" id="PRU00510"/>
    </source>
</evidence>
<dbReference type="PANTHER" id="PTHR33823:SF2">
    <property type="entry name" value="RNA POLYMERASE-BINDING TRANSCRIPTION FACTOR DKSA"/>
    <property type="match status" value="1"/>
</dbReference>
<keyword evidence="8" id="KW-1185">Reference proteome</keyword>
<sequence length="115" mass="12636">MDAARKRLERRAQELDELLARLEEDDSAIRADRADTTADDEHDPEGSTLSAEWQQIDALRRAALVERSDVTAALDHLETGTYGICVRCGARIPAARLQARPGATMCVSCAELVSR</sequence>
<evidence type="ECO:0000313" key="7">
    <source>
        <dbReference type="EMBL" id="MDL9979267.1"/>
    </source>
</evidence>
<dbReference type="SUPFAM" id="SSF57716">
    <property type="entry name" value="Glucocorticoid receptor-like (DNA-binding domain)"/>
    <property type="match status" value="1"/>
</dbReference>
<reference evidence="7 8" key="1">
    <citation type="submission" date="2023-06" db="EMBL/GenBank/DDBJ databases">
        <title>Microbacterium sp. nov., isolated from a waste landfill.</title>
        <authorList>
            <person name="Wen W."/>
        </authorList>
    </citation>
    <scope>NUCLEOTIDE SEQUENCE [LARGE SCALE GENOMIC DNA]</scope>
    <source>
        <strain evidence="7 8">ASV49</strain>
    </source>
</reference>
<keyword evidence="1" id="KW-0479">Metal-binding</keyword>